<proteinExistence type="inferred from homology"/>
<dbReference type="EMBL" id="JAHRIP010068287">
    <property type="protein sequence ID" value="MEQ2308146.1"/>
    <property type="molecule type" value="Genomic_DNA"/>
</dbReference>
<evidence type="ECO:0000256" key="2">
    <source>
        <dbReference type="ARBA" id="ARBA00005944"/>
    </source>
</evidence>
<evidence type="ECO:0000256" key="9">
    <source>
        <dbReference type="SAM" id="Phobius"/>
    </source>
</evidence>
<comment type="subcellular location">
    <subcellularLocation>
        <location evidence="1">Membrane</location>
        <topology evidence="1">Multi-pass membrane protein</topology>
    </subcellularLocation>
</comment>
<sequence length="597" mass="68388">MHIYSYLPTAIKILQEEEEEEEEEEQQAEDEWLDPYDMLNYDSSTKTMRKPPEPTTFTNVATKRREYVQDQDQNQGELTSCNQQVKDLQRQVEDQQKSMTLMSQQPTCNPVFKRFLSRLVKEIQRHGVPSDSSDVFYDAKVKLSKQAMTEIQSLLEGEDRWRTGALDNAISEILVDFKPHDYEAWKWRFEDTFHVELDTVLKIGILVFIISTVICTQLWSAVSWFVQFRRMFAVCFVVSIIWNWFYLYQTAFAKHQNDIVKMENFNKKCTGVEQIDWRDNLKEWFRTTWTLQDDPCKKYYEVLMVNPLLLVPPTKAISVTITTFITEPLKHFGQGISEFLRELLKDLPVTLQIPVLITIVLSILVVMYGGVHAAFQHGIMAPFRRPRRDPPAPELEHLQRFHPRIEARDYFAGGDAPAHAPMLANGQQHVSWHQGDNARLDGNNIHRRRPNRVREDSAPVGVETLRAADPLVSEDELDGEQHEESPEVVENAPVDQQETPEKVEGENAAADQPKIPKTKSNLSQANKKEIQTKEEGSRDEPSRDGTAAPPQPTEMQRSEADIQDPEASVAEPTASISLRCIETVGVPVQETGSAAVE</sequence>
<dbReference type="PANTHER" id="PTHR34093">
    <property type="entry name" value="CHLORIDE CHANNEL CLIC-LIKE PROTEIN 1"/>
    <property type="match status" value="1"/>
</dbReference>
<evidence type="ECO:0000256" key="7">
    <source>
        <dbReference type="SAM" id="Coils"/>
    </source>
</evidence>
<keyword evidence="5 9" id="KW-1133">Transmembrane helix</keyword>
<evidence type="ECO:0000313" key="11">
    <source>
        <dbReference type="Proteomes" id="UP001469553"/>
    </source>
</evidence>
<keyword evidence="11" id="KW-1185">Reference proteome</keyword>
<feature type="transmembrane region" description="Helical" evidence="9">
    <location>
        <begin position="231"/>
        <end position="248"/>
    </location>
</feature>
<feature type="compositionally biased region" description="Basic and acidic residues" evidence="8">
    <location>
        <begin position="526"/>
        <end position="543"/>
    </location>
</feature>
<feature type="coiled-coil region" evidence="7">
    <location>
        <begin position="78"/>
        <end position="105"/>
    </location>
</feature>
<evidence type="ECO:0000256" key="5">
    <source>
        <dbReference type="ARBA" id="ARBA00022989"/>
    </source>
</evidence>
<keyword evidence="4 9" id="KW-0812">Transmembrane</keyword>
<reference evidence="10 11" key="1">
    <citation type="submission" date="2021-06" db="EMBL/GenBank/DDBJ databases">
        <authorList>
            <person name="Palmer J.M."/>
        </authorList>
    </citation>
    <scope>NUCLEOTIDE SEQUENCE [LARGE SCALE GENOMIC DNA]</scope>
    <source>
        <strain evidence="10 11">AS_MEX2019</strain>
        <tissue evidence="10">Muscle</tissue>
    </source>
</reference>
<protein>
    <recommendedName>
        <fullName evidence="3">Chloride channel CLIC-like protein 1</fullName>
    </recommendedName>
</protein>
<feature type="transmembrane region" description="Helical" evidence="9">
    <location>
        <begin position="353"/>
        <end position="375"/>
    </location>
</feature>
<keyword evidence="7" id="KW-0175">Coiled coil</keyword>
<evidence type="ECO:0000256" key="1">
    <source>
        <dbReference type="ARBA" id="ARBA00004141"/>
    </source>
</evidence>
<keyword evidence="6 9" id="KW-0472">Membrane</keyword>
<dbReference type="PANTHER" id="PTHR34093:SF1">
    <property type="entry name" value="CHLORIDE CHANNEL CLIC-LIKE PROTEIN 1"/>
    <property type="match status" value="1"/>
</dbReference>
<feature type="transmembrane region" description="Helical" evidence="9">
    <location>
        <begin position="200"/>
        <end position="219"/>
    </location>
</feature>
<accession>A0ABV0ZRN3</accession>
<dbReference type="Proteomes" id="UP001469553">
    <property type="component" value="Unassembled WGS sequence"/>
</dbReference>
<evidence type="ECO:0000256" key="6">
    <source>
        <dbReference type="ARBA" id="ARBA00023136"/>
    </source>
</evidence>
<evidence type="ECO:0000256" key="4">
    <source>
        <dbReference type="ARBA" id="ARBA00022692"/>
    </source>
</evidence>
<gene>
    <name evidence="10" type="ORF">AMECASPLE_025157</name>
</gene>
<dbReference type="InterPro" id="IPR009231">
    <property type="entry name" value="Chloride_chnl_CLIC-like"/>
</dbReference>
<dbReference type="Pfam" id="PF05934">
    <property type="entry name" value="MCLC"/>
    <property type="match status" value="1"/>
</dbReference>
<feature type="compositionally biased region" description="Acidic residues" evidence="8">
    <location>
        <begin position="17"/>
        <end position="34"/>
    </location>
</feature>
<feature type="region of interest" description="Disordered" evidence="8">
    <location>
        <begin position="427"/>
        <end position="597"/>
    </location>
</feature>
<comment type="caution">
    <text evidence="10">The sequence shown here is derived from an EMBL/GenBank/DDBJ whole genome shotgun (WGS) entry which is preliminary data.</text>
</comment>
<comment type="similarity">
    <text evidence="2">Belongs to the chloride channel MCLC family.</text>
</comment>
<evidence type="ECO:0000313" key="10">
    <source>
        <dbReference type="EMBL" id="MEQ2308146.1"/>
    </source>
</evidence>
<organism evidence="10 11">
    <name type="scientific">Ameca splendens</name>
    <dbReference type="NCBI Taxonomy" id="208324"/>
    <lineage>
        <taxon>Eukaryota</taxon>
        <taxon>Metazoa</taxon>
        <taxon>Chordata</taxon>
        <taxon>Craniata</taxon>
        <taxon>Vertebrata</taxon>
        <taxon>Euteleostomi</taxon>
        <taxon>Actinopterygii</taxon>
        <taxon>Neopterygii</taxon>
        <taxon>Teleostei</taxon>
        <taxon>Neoteleostei</taxon>
        <taxon>Acanthomorphata</taxon>
        <taxon>Ovalentaria</taxon>
        <taxon>Atherinomorphae</taxon>
        <taxon>Cyprinodontiformes</taxon>
        <taxon>Goodeidae</taxon>
        <taxon>Ameca</taxon>
    </lineage>
</organism>
<feature type="region of interest" description="Disordered" evidence="8">
    <location>
        <begin position="17"/>
        <end position="54"/>
    </location>
</feature>
<name>A0ABV0ZRN3_9TELE</name>
<evidence type="ECO:0000256" key="8">
    <source>
        <dbReference type="SAM" id="MobiDB-lite"/>
    </source>
</evidence>
<evidence type="ECO:0000256" key="3">
    <source>
        <dbReference type="ARBA" id="ARBA00015571"/>
    </source>
</evidence>